<reference evidence="2 3" key="1">
    <citation type="submission" date="2024-08" db="EMBL/GenBank/DDBJ databases">
        <authorList>
            <person name="Cucini C."/>
            <person name="Frati F."/>
        </authorList>
    </citation>
    <scope>NUCLEOTIDE SEQUENCE [LARGE SCALE GENOMIC DNA]</scope>
</reference>
<protein>
    <submittedName>
        <fullName evidence="2">Uncharacterized protein</fullName>
    </submittedName>
</protein>
<feature type="region of interest" description="Disordered" evidence="1">
    <location>
        <begin position="30"/>
        <end position="75"/>
    </location>
</feature>
<evidence type="ECO:0000256" key="1">
    <source>
        <dbReference type="SAM" id="MobiDB-lite"/>
    </source>
</evidence>
<gene>
    <name evidence="2" type="ORF">ODALV1_LOCUS6781</name>
</gene>
<keyword evidence="3" id="KW-1185">Reference proteome</keyword>
<organism evidence="2 3">
    <name type="scientific">Orchesella dallaii</name>
    <dbReference type="NCBI Taxonomy" id="48710"/>
    <lineage>
        <taxon>Eukaryota</taxon>
        <taxon>Metazoa</taxon>
        <taxon>Ecdysozoa</taxon>
        <taxon>Arthropoda</taxon>
        <taxon>Hexapoda</taxon>
        <taxon>Collembola</taxon>
        <taxon>Entomobryomorpha</taxon>
        <taxon>Entomobryoidea</taxon>
        <taxon>Orchesellidae</taxon>
        <taxon>Orchesellinae</taxon>
        <taxon>Orchesella</taxon>
    </lineage>
</organism>
<dbReference type="EMBL" id="CAXLJM020000021">
    <property type="protein sequence ID" value="CAL8087560.1"/>
    <property type="molecule type" value="Genomic_DNA"/>
</dbReference>
<comment type="caution">
    <text evidence="2">The sequence shown here is derived from an EMBL/GenBank/DDBJ whole genome shotgun (WGS) entry which is preliminary data.</text>
</comment>
<evidence type="ECO:0000313" key="2">
    <source>
        <dbReference type="EMBL" id="CAL8087560.1"/>
    </source>
</evidence>
<proteinExistence type="predicted"/>
<evidence type="ECO:0000313" key="3">
    <source>
        <dbReference type="Proteomes" id="UP001642540"/>
    </source>
</evidence>
<feature type="compositionally biased region" description="Polar residues" evidence="1">
    <location>
        <begin position="34"/>
        <end position="49"/>
    </location>
</feature>
<accession>A0ABP1Q351</accession>
<dbReference type="Proteomes" id="UP001642540">
    <property type="component" value="Unassembled WGS sequence"/>
</dbReference>
<sequence length="130" mass="14573">MPTANTDTPLIEEKCSCLKAALNNFIQIPDDPTIRSSETQRSPVTSTPATYKIRGPIRPEESLIQHQPPARYSAHHRDSLIPEISILYPTRLTNSSMDLSTQKILIDVLRQPSVPLHNVSSLDKLHSIEH</sequence>
<name>A0ABP1Q351_9HEXA</name>